<dbReference type="Proteomes" id="UP001233999">
    <property type="component" value="Unassembled WGS sequence"/>
</dbReference>
<feature type="compositionally biased region" description="Basic and acidic residues" evidence="1">
    <location>
        <begin position="95"/>
        <end position="125"/>
    </location>
</feature>
<evidence type="ECO:0000313" key="3">
    <source>
        <dbReference type="EMBL" id="KAJ9595777.1"/>
    </source>
</evidence>
<gene>
    <name evidence="3" type="ORF">L9F63_013021</name>
</gene>
<evidence type="ECO:0000259" key="2">
    <source>
        <dbReference type="Pfam" id="PF12278"/>
    </source>
</evidence>
<feature type="compositionally biased region" description="Basic and acidic residues" evidence="1">
    <location>
        <begin position="356"/>
        <end position="365"/>
    </location>
</feature>
<feature type="domain" description="Complementary sex determination N-terminal" evidence="2">
    <location>
        <begin position="213"/>
        <end position="264"/>
    </location>
</feature>
<feature type="compositionally biased region" description="Basic residues" evidence="1">
    <location>
        <begin position="25"/>
        <end position="37"/>
    </location>
</feature>
<keyword evidence="4" id="KW-1185">Reference proteome</keyword>
<dbReference type="InterPro" id="IPR022063">
    <property type="entry name" value="Sex_determin_N"/>
</dbReference>
<proteinExistence type="predicted"/>
<reference evidence="3" key="2">
    <citation type="submission" date="2023-05" db="EMBL/GenBank/DDBJ databases">
        <authorList>
            <person name="Fouks B."/>
        </authorList>
    </citation>
    <scope>NUCLEOTIDE SEQUENCE</scope>
    <source>
        <strain evidence="3">Stay&amp;Tobe</strain>
        <tissue evidence="3">Testes</tissue>
    </source>
</reference>
<feature type="compositionally biased region" description="Basic and acidic residues" evidence="1">
    <location>
        <begin position="381"/>
        <end position="391"/>
    </location>
</feature>
<feature type="region of interest" description="Disordered" evidence="1">
    <location>
        <begin position="531"/>
        <end position="587"/>
    </location>
</feature>
<feature type="compositionally biased region" description="Pro residues" evidence="1">
    <location>
        <begin position="173"/>
        <end position="186"/>
    </location>
</feature>
<feature type="region of interest" description="Disordered" evidence="1">
    <location>
        <begin position="344"/>
        <end position="470"/>
    </location>
</feature>
<feature type="region of interest" description="Disordered" evidence="1">
    <location>
        <begin position="1"/>
        <end position="194"/>
    </location>
</feature>
<accession>A0AAD8AB39</accession>
<sequence>MRSPRRRTTPPPPHNPHRMPGGFSMRRKSPDRKRRMGPPRGIDKFVPVPGRIGSPPRSREHRREFRNSPKRHRSPLHREPKVHSFSPGKRKITSPKRELERVRLRDSDRGRMRSRELDRQHRPPRSDQPPPRKRTRSKSVEGGDGIRMGSYPGPVQLSPPRMYQDIPASYPEATPPAPYPQAAPPGPDRDEPPRMTMSERFYALSGPQGFKKESDNPVFRGPEGSGFDINELKKITVDLRREVPAGMDSAERNIIKPEDVLLRRPEVLLDILLREGQHLRGLYDNEATPSGSCWQTSWANEINHYIHNTSKREGSRPIFDKIMQEARMNTGPVEEHRRVVAILDEAPPIEPQGSLRRVDERDNGDYPRATSSRFESPGRYSDPRPRSRSRDGYYPPLSEREPLPLPSRGYERSHGPGPGFEPRESIREETFDRHSSAPHHEVDLRRRDENRYPSQESRRYDYIPPESGRNQSDLRMRINEKRIDHRDDRDHRMMEPQYPERDWPHRGMMQPSPPGDHRRGPVEEFGRPVEAGRMYGSGEGRMMHHSSDNRQGPPDRFHHEVPADRFHHKSWNSNPEHVPKGRGYFQR</sequence>
<feature type="compositionally biased region" description="Basic and acidic residues" evidence="1">
    <location>
        <begin position="57"/>
        <end position="67"/>
    </location>
</feature>
<name>A0AAD8AB39_DIPPU</name>
<evidence type="ECO:0000313" key="4">
    <source>
        <dbReference type="Proteomes" id="UP001233999"/>
    </source>
</evidence>
<feature type="compositionally biased region" description="Basic and acidic residues" evidence="1">
    <location>
        <begin position="421"/>
        <end position="461"/>
    </location>
</feature>
<feature type="compositionally biased region" description="Basic and acidic residues" evidence="1">
    <location>
        <begin position="541"/>
        <end position="565"/>
    </location>
</feature>
<reference evidence="3" key="1">
    <citation type="journal article" date="2023" name="IScience">
        <title>Live-bearing cockroach genome reveals convergent evolutionary mechanisms linked to viviparity in insects and beyond.</title>
        <authorList>
            <person name="Fouks B."/>
            <person name="Harrison M.C."/>
            <person name="Mikhailova A.A."/>
            <person name="Marchal E."/>
            <person name="English S."/>
            <person name="Carruthers M."/>
            <person name="Jennings E.C."/>
            <person name="Chiamaka E.L."/>
            <person name="Frigard R.A."/>
            <person name="Pippel M."/>
            <person name="Attardo G.M."/>
            <person name="Benoit J.B."/>
            <person name="Bornberg-Bauer E."/>
            <person name="Tobe S.S."/>
        </authorList>
    </citation>
    <scope>NUCLEOTIDE SEQUENCE</scope>
    <source>
        <strain evidence="3">Stay&amp;Tobe</strain>
    </source>
</reference>
<dbReference type="Pfam" id="PF12278">
    <property type="entry name" value="SDP_N"/>
    <property type="match status" value="1"/>
</dbReference>
<dbReference type="AlphaFoldDB" id="A0AAD8AB39"/>
<dbReference type="EMBL" id="JASPKZ010002315">
    <property type="protein sequence ID" value="KAJ9595777.1"/>
    <property type="molecule type" value="Genomic_DNA"/>
</dbReference>
<protein>
    <recommendedName>
        <fullName evidence="2">Complementary sex determination N-terminal domain-containing protein</fullName>
    </recommendedName>
</protein>
<organism evidence="3 4">
    <name type="scientific">Diploptera punctata</name>
    <name type="common">Pacific beetle cockroach</name>
    <dbReference type="NCBI Taxonomy" id="6984"/>
    <lineage>
        <taxon>Eukaryota</taxon>
        <taxon>Metazoa</taxon>
        <taxon>Ecdysozoa</taxon>
        <taxon>Arthropoda</taxon>
        <taxon>Hexapoda</taxon>
        <taxon>Insecta</taxon>
        <taxon>Pterygota</taxon>
        <taxon>Neoptera</taxon>
        <taxon>Polyneoptera</taxon>
        <taxon>Dictyoptera</taxon>
        <taxon>Blattodea</taxon>
        <taxon>Blaberoidea</taxon>
        <taxon>Blaberidae</taxon>
        <taxon>Diplopterinae</taxon>
        <taxon>Diploptera</taxon>
    </lineage>
</organism>
<comment type="caution">
    <text evidence="3">The sequence shown here is derived from an EMBL/GenBank/DDBJ whole genome shotgun (WGS) entry which is preliminary data.</text>
</comment>
<evidence type="ECO:0000256" key="1">
    <source>
        <dbReference type="SAM" id="MobiDB-lite"/>
    </source>
</evidence>